<dbReference type="InterPro" id="IPR011990">
    <property type="entry name" value="TPR-like_helical_dom_sf"/>
</dbReference>
<gene>
    <name evidence="2" type="ORF">FBZ93_103632</name>
</gene>
<sequence length="361" mass="41780">MKVAVYTIALNEAAHAERWANSAADADYRIVADTGSSDDTVERLERAGVIVHRIAIRPWRFDVARNAAMALIPSDVEICCSMDMDRYLEPGWRQKLEAAWAPDTTALFCRTVYRTHPDDPTILRGWPTKNFHHRWGYRFKRPVHEALSYSGKEITKECIDIVMCEVQDHSKDTRQQYLPLMEVAHREDPGDAQICFWLGRDYMWANRSGEATALLSRYLELPTSTWGEERAEAMRYLARTAPTRKMYWLDRARLEAPHRREIWLDLAEQFHAEADWTNLFWACANGIGKTHRTGSYLDDEHSWGFRLYDLGAIAAWHLNMMDQAVAWGRAALDLDPSNQRLINNLEFFVKRRSELNSGKAT</sequence>
<dbReference type="RefSeq" id="WP_167528992.1">
    <property type="nucleotide sequence ID" value="NZ_VITY01000003.1"/>
</dbReference>
<dbReference type="Gene3D" id="1.25.40.10">
    <property type="entry name" value="Tetratricopeptide repeat domain"/>
    <property type="match status" value="1"/>
</dbReference>
<dbReference type="EMBL" id="VITY01000003">
    <property type="protein sequence ID" value="TWC05611.1"/>
    <property type="molecule type" value="Genomic_DNA"/>
</dbReference>
<evidence type="ECO:0000313" key="2">
    <source>
        <dbReference type="EMBL" id="TWC05611.1"/>
    </source>
</evidence>
<dbReference type="SUPFAM" id="SSF48452">
    <property type="entry name" value="TPR-like"/>
    <property type="match status" value="1"/>
</dbReference>
<dbReference type="InterPro" id="IPR029044">
    <property type="entry name" value="Nucleotide-diphossugar_trans"/>
</dbReference>
<dbReference type="InterPro" id="IPR001173">
    <property type="entry name" value="Glyco_trans_2-like"/>
</dbReference>
<protein>
    <submittedName>
        <fullName evidence="2">Glycosyltransferase involved in cell wall biosynthesis</fullName>
    </submittedName>
</protein>
<name>A0A560MF90_9BRAD</name>
<dbReference type="AlphaFoldDB" id="A0A560MF90"/>
<keyword evidence="3" id="KW-1185">Reference proteome</keyword>
<keyword evidence="2" id="KW-0808">Transferase</keyword>
<organism evidence="2 3">
    <name type="scientific">Bradyrhizobium macuxiense</name>
    <dbReference type="NCBI Taxonomy" id="1755647"/>
    <lineage>
        <taxon>Bacteria</taxon>
        <taxon>Pseudomonadati</taxon>
        <taxon>Pseudomonadota</taxon>
        <taxon>Alphaproteobacteria</taxon>
        <taxon>Hyphomicrobiales</taxon>
        <taxon>Nitrobacteraceae</taxon>
        <taxon>Bradyrhizobium</taxon>
    </lineage>
</organism>
<comment type="caution">
    <text evidence="2">The sequence shown here is derived from an EMBL/GenBank/DDBJ whole genome shotgun (WGS) entry which is preliminary data.</text>
</comment>
<accession>A0A560MF90</accession>
<proteinExistence type="predicted"/>
<dbReference type="Proteomes" id="UP000321304">
    <property type="component" value="Unassembled WGS sequence"/>
</dbReference>
<dbReference type="SUPFAM" id="SSF53448">
    <property type="entry name" value="Nucleotide-diphospho-sugar transferases"/>
    <property type="match status" value="1"/>
</dbReference>
<evidence type="ECO:0000313" key="3">
    <source>
        <dbReference type="Proteomes" id="UP000321304"/>
    </source>
</evidence>
<evidence type="ECO:0000259" key="1">
    <source>
        <dbReference type="Pfam" id="PF00535"/>
    </source>
</evidence>
<dbReference type="GO" id="GO:0016740">
    <property type="term" value="F:transferase activity"/>
    <property type="evidence" value="ECO:0007669"/>
    <property type="project" value="UniProtKB-KW"/>
</dbReference>
<reference evidence="2 3" key="1">
    <citation type="submission" date="2019-06" db="EMBL/GenBank/DDBJ databases">
        <title>Genomic Encyclopedia of Type Strains, Phase IV (KMG-V): Genome sequencing to study the core and pangenomes of soil and plant-associated prokaryotes.</title>
        <authorList>
            <person name="Whitman W."/>
        </authorList>
    </citation>
    <scope>NUCLEOTIDE SEQUENCE [LARGE SCALE GENOMIC DNA]</scope>
    <source>
        <strain evidence="2 3">BR 10355</strain>
    </source>
</reference>
<dbReference type="Gene3D" id="3.90.550.10">
    <property type="entry name" value="Spore Coat Polysaccharide Biosynthesis Protein SpsA, Chain A"/>
    <property type="match status" value="1"/>
</dbReference>
<dbReference type="Pfam" id="PF00535">
    <property type="entry name" value="Glycos_transf_2"/>
    <property type="match status" value="1"/>
</dbReference>
<feature type="domain" description="Glycosyltransferase 2-like" evidence="1">
    <location>
        <begin position="8"/>
        <end position="126"/>
    </location>
</feature>